<evidence type="ECO:0000259" key="6">
    <source>
        <dbReference type="PROSITE" id="PS50850"/>
    </source>
</evidence>
<keyword evidence="8" id="KW-1185">Reference proteome</keyword>
<keyword evidence="2 5" id="KW-0812">Transmembrane</keyword>
<dbReference type="InterPro" id="IPR053160">
    <property type="entry name" value="MFS_DHA3_Transporter"/>
</dbReference>
<feature type="transmembrane region" description="Helical" evidence="5">
    <location>
        <begin position="308"/>
        <end position="336"/>
    </location>
</feature>
<dbReference type="InterPro" id="IPR005829">
    <property type="entry name" value="Sugar_transporter_CS"/>
</dbReference>
<comment type="subcellular location">
    <subcellularLocation>
        <location evidence="1">Membrane</location>
        <topology evidence="1">Multi-pass membrane protein</topology>
    </subcellularLocation>
</comment>
<dbReference type="SUPFAM" id="SSF103473">
    <property type="entry name" value="MFS general substrate transporter"/>
    <property type="match status" value="1"/>
</dbReference>
<organism evidence="7 8">
    <name type="scientific">Vibrio penaeicida</name>
    <dbReference type="NCBI Taxonomy" id="104609"/>
    <lineage>
        <taxon>Bacteria</taxon>
        <taxon>Pseudomonadati</taxon>
        <taxon>Pseudomonadota</taxon>
        <taxon>Gammaproteobacteria</taxon>
        <taxon>Vibrionales</taxon>
        <taxon>Vibrionaceae</taxon>
        <taxon>Vibrio</taxon>
    </lineage>
</organism>
<dbReference type="GO" id="GO:0022857">
    <property type="term" value="F:transmembrane transporter activity"/>
    <property type="evidence" value="ECO:0007669"/>
    <property type="project" value="InterPro"/>
</dbReference>
<dbReference type="Proteomes" id="UP001156690">
    <property type="component" value="Unassembled WGS sequence"/>
</dbReference>
<proteinExistence type="predicted"/>
<evidence type="ECO:0000256" key="2">
    <source>
        <dbReference type="ARBA" id="ARBA00022692"/>
    </source>
</evidence>
<name>A0AAV5NWX3_9VIBR</name>
<keyword evidence="4 5" id="KW-0472">Membrane</keyword>
<feature type="transmembrane region" description="Helical" evidence="5">
    <location>
        <begin position="182"/>
        <end position="204"/>
    </location>
</feature>
<accession>A0AAV5NWX3</accession>
<dbReference type="InterPro" id="IPR020846">
    <property type="entry name" value="MFS_dom"/>
</dbReference>
<evidence type="ECO:0000256" key="5">
    <source>
        <dbReference type="SAM" id="Phobius"/>
    </source>
</evidence>
<comment type="caution">
    <text evidence="7">The sequence shown here is derived from an EMBL/GenBank/DDBJ whole genome shotgun (WGS) entry which is preliminary data.</text>
</comment>
<dbReference type="Pfam" id="PF07690">
    <property type="entry name" value="MFS_1"/>
    <property type="match status" value="1"/>
</dbReference>
<dbReference type="Gene3D" id="1.20.1250.20">
    <property type="entry name" value="MFS general substrate transporter like domains"/>
    <property type="match status" value="1"/>
</dbReference>
<dbReference type="AlphaFoldDB" id="A0AAV5NWX3"/>
<feature type="transmembrane region" description="Helical" evidence="5">
    <location>
        <begin position="391"/>
        <end position="411"/>
    </location>
</feature>
<gene>
    <name evidence="7" type="ORF">GCM10007932_41640</name>
</gene>
<dbReference type="PANTHER" id="PTHR23530:SF1">
    <property type="entry name" value="PERMEASE, MAJOR FACILITATOR SUPERFAMILY-RELATED"/>
    <property type="match status" value="1"/>
</dbReference>
<evidence type="ECO:0000256" key="1">
    <source>
        <dbReference type="ARBA" id="ARBA00004141"/>
    </source>
</evidence>
<dbReference type="PANTHER" id="PTHR23530">
    <property type="entry name" value="TRANSPORT PROTEIN-RELATED"/>
    <property type="match status" value="1"/>
</dbReference>
<feature type="transmembrane region" description="Helical" evidence="5">
    <location>
        <begin position="151"/>
        <end position="170"/>
    </location>
</feature>
<reference evidence="8" key="1">
    <citation type="journal article" date="2019" name="Int. J. Syst. Evol. Microbiol.">
        <title>The Global Catalogue of Microorganisms (GCM) 10K type strain sequencing project: providing services to taxonomists for standard genome sequencing and annotation.</title>
        <authorList>
            <consortium name="The Broad Institute Genomics Platform"/>
            <consortium name="The Broad Institute Genome Sequencing Center for Infectious Disease"/>
            <person name="Wu L."/>
            <person name="Ma J."/>
        </authorList>
    </citation>
    <scope>NUCLEOTIDE SEQUENCE [LARGE SCALE GENOMIC DNA]</scope>
    <source>
        <strain evidence="8">NBRC 15640</strain>
    </source>
</reference>
<dbReference type="GO" id="GO:0016020">
    <property type="term" value="C:membrane"/>
    <property type="evidence" value="ECO:0007669"/>
    <property type="project" value="UniProtKB-SubCell"/>
</dbReference>
<feature type="transmembrane region" description="Helical" evidence="5">
    <location>
        <begin position="236"/>
        <end position="254"/>
    </location>
</feature>
<dbReference type="PROSITE" id="PS00216">
    <property type="entry name" value="SUGAR_TRANSPORT_1"/>
    <property type="match status" value="1"/>
</dbReference>
<sequence length="427" mass="46802">MDVFLSQNGISMNKSQLSHFMGLFTGLFLFSLFLFIPILTPLLMAFGMSLPEIGIIMATMGMTVILLELPTGGLADQIGRRKVFTFSMWFCVLAYLCLLMFQGFIGGVIGMFLWGTSIALNSGTLNAWFVEQFNKAEGTMTLQKGFARVSFHSSLLGALGALSGSAVMFVGEKLGYSAITLYNFLIMLAMIIIFAVIVITQIWIKEDRNFDSLSVKVFAQLPNQITSGVKAVKHPVLWRILLALFLTVPVASGIEKFWPIQFEALSGNNPLEWAYGLTYTAILCLGSLAAMMTNWLSEKLSHQLGKVLFVSVLLRMIAASAFALSGNLYLFIAFLMCYELFHQLGGSAYSELLHQSADNEIRSTIDSVSSLTMRFGGVVGSLLCGFASEHIGLTNVWLVCVVISAGALLIYKSRVLNQPKIEEPVTA</sequence>
<keyword evidence="3 5" id="KW-1133">Transmembrane helix</keyword>
<evidence type="ECO:0000313" key="8">
    <source>
        <dbReference type="Proteomes" id="UP001156690"/>
    </source>
</evidence>
<evidence type="ECO:0000256" key="3">
    <source>
        <dbReference type="ARBA" id="ARBA00022989"/>
    </source>
</evidence>
<feature type="transmembrane region" description="Helical" evidence="5">
    <location>
        <begin position="274"/>
        <end position="296"/>
    </location>
</feature>
<protein>
    <recommendedName>
        <fullName evidence="6">Major facilitator superfamily (MFS) profile domain-containing protein</fullName>
    </recommendedName>
</protein>
<feature type="transmembrane region" description="Helical" evidence="5">
    <location>
        <begin position="83"/>
        <end position="105"/>
    </location>
</feature>
<dbReference type="PROSITE" id="PS50850">
    <property type="entry name" value="MFS"/>
    <property type="match status" value="1"/>
</dbReference>
<evidence type="ECO:0000256" key="4">
    <source>
        <dbReference type="ARBA" id="ARBA00023136"/>
    </source>
</evidence>
<dbReference type="EMBL" id="BSNX01000063">
    <property type="protein sequence ID" value="GLQ74802.1"/>
    <property type="molecule type" value="Genomic_DNA"/>
</dbReference>
<evidence type="ECO:0000313" key="7">
    <source>
        <dbReference type="EMBL" id="GLQ74802.1"/>
    </source>
</evidence>
<feature type="transmembrane region" description="Helical" evidence="5">
    <location>
        <begin position="53"/>
        <end position="71"/>
    </location>
</feature>
<dbReference type="InterPro" id="IPR036259">
    <property type="entry name" value="MFS_trans_sf"/>
</dbReference>
<feature type="transmembrane region" description="Helical" evidence="5">
    <location>
        <begin position="111"/>
        <end position="130"/>
    </location>
</feature>
<feature type="domain" description="Major facilitator superfamily (MFS) profile" evidence="6">
    <location>
        <begin position="15"/>
        <end position="418"/>
    </location>
</feature>
<dbReference type="InterPro" id="IPR011701">
    <property type="entry name" value="MFS"/>
</dbReference>
<feature type="transmembrane region" description="Helical" evidence="5">
    <location>
        <begin position="20"/>
        <end position="47"/>
    </location>
</feature>